<dbReference type="Gene3D" id="3.30.200.20">
    <property type="entry name" value="Phosphorylase Kinase, domain 1"/>
    <property type="match status" value="1"/>
</dbReference>
<dbReference type="GO" id="GO:0005856">
    <property type="term" value="C:cytoskeleton"/>
    <property type="evidence" value="ECO:0007669"/>
    <property type="project" value="TreeGrafter"/>
</dbReference>
<feature type="domain" description="Protein kinase" evidence="6">
    <location>
        <begin position="108"/>
        <end position="215"/>
    </location>
</feature>
<evidence type="ECO:0000256" key="3">
    <source>
        <dbReference type="ARBA" id="ARBA00048679"/>
    </source>
</evidence>
<evidence type="ECO:0000313" key="7">
    <source>
        <dbReference type="EMBL" id="KAK2153935.1"/>
    </source>
</evidence>
<keyword evidence="4" id="KW-0067">ATP-binding</keyword>
<reference evidence="7" key="1">
    <citation type="journal article" date="2023" name="Mol. Biol. Evol.">
        <title>Third-Generation Sequencing Reveals the Adaptive Role of the Epigenome in Three Deep-Sea Polychaetes.</title>
        <authorList>
            <person name="Perez M."/>
            <person name="Aroh O."/>
            <person name="Sun Y."/>
            <person name="Lan Y."/>
            <person name="Juniper S.K."/>
            <person name="Young C.R."/>
            <person name="Angers B."/>
            <person name="Qian P.Y."/>
        </authorList>
    </citation>
    <scope>NUCLEOTIDE SEQUENCE</scope>
    <source>
        <strain evidence="7">P08H-3</strain>
    </source>
</reference>
<dbReference type="InterPro" id="IPR000719">
    <property type="entry name" value="Prot_kinase_dom"/>
</dbReference>
<accession>A0AAD9JK33</accession>
<organism evidence="7 8">
    <name type="scientific">Paralvinella palmiformis</name>
    <dbReference type="NCBI Taxonomy" id="53620"/>
    <lineage>
        <taxon>Eukaryota</taxon>
        <taxon>Metazoa</taxon>
        <taxon>Spiralia</taxon>
        <taxon>Lophotrochozoa</taxon>
        <taxon>Annelida</taxon>
        <taxon>Polychaeta</taxon>
        <taxon>Sedentaria</taxon>
        <taxon>Canalipalpata</taxon>
        <taxon>Terebellida</taxon>
        <taxon>Terebelliformia</taxon>
        <taxon>Alvinellidae</taxon>
        <taxon>Paralvinella</taxon>
    </lineage>
</organism>
<dbReference type="EMBL" id="JAODUP010000281">
    <property type="protein sequence ID" value="KAK2153935.1"/>
    <property type="molecule type" value="Genomic_DNA"/>
</dbReference>
<dbReference type="InterPro" id="IPR017441">
    <property type="entry name" value="Protein_kinase_ATP_BS"/>
</dbReference>
<dbReference type="PROSITE" id="PS50011">
    <property type="entry name" value="PROTEIN_KINASE_DOM"/>
    <property type="match status" value="1"/>
</dbReference>
<dbReference type="GO" id="GO:0004674">
    <property type="term" value="F:protein serine/threonine kinase activity"/>
    <property type="evidence" value="ECO:0007669"/>
    <property type="project" value="UniProtKB-EC"/>
</dbReference>
<evidence type="ECO:0000256" key="5">
    <source>
        <dbReference type="SAM" id="MobiDB-lite"/>
    </source>
</evidence>
<dbReference type="PROSITE" id="PS00107">
    <property type="entry name" value="PROTEIN_KINASE_ATP"/>
    <property type="match status" value="1"/>
</dbReference>
<comment type="catalytic activity">
    <reaction evidence="3">
        <text>L-seryl-[protein] + ATP = O-phospho-L-seryl-[protein] + ADP + H(+)</text>
        <dbReference type="Rhea" id="RHEA:17989"/>
        <dbReference type="Rhea" id="RHEA-COMP:9863"/>
        <dbReference type="Rhea" id="RHEA-COMP:11604"/>
        <dbReference type="ChEBI" id="CHEBI:15378"/>
        <dbReference type="ChEBI" id="CHEBI:29999"/>
        <dbReference type="ChEBI" id="CHEBI:30616"/>
        <dbReference type="ChEBI" id="CHEBI:83421"/>
        <dbReference type="ChEBI" id="CHEBI:456216"/>
        <dbReference type="EC" id="2.7.11.1"/>
    </reaction>
</comment>
<feature type="binding site" evidence="4">
    <location>
        <position position="137"/>
    </location>
    <ligand>
        <name>ATP</name>
        <dbReference type="ChEBI" id="CHEBI:30616"/>
    </ligand>
</feature>
<evidence type="ECO:0000313" key="8">
    <source>
        <dbReference type="Proteomes" id="UP001208570"/>
    </source>
</evidence>
<sequence length="215" mass="24328">MSRMKSSRKGSTTTSEGVKSKMATVGEQIPISSHTEDKVTRAKVTLENYYTNLIAQHEERENRYRKLEKSMAEEGLTEEQKKEKRLQHAMKETEFLRLKRSKLGVDDFEPLKVIGRGAFGEVRLVQKKDTGHIYAMKILRKTDMLEKEQNSLILGYDNDALWPPLVKDAAPIKTQTGSALNPGGRGLWPTVLLVGSRKRCVVVGQDCLFHLTVVQ</sequence>
<comment type="caution">
    <text evidence="7">The sequence shown here is derived from an EMBL/GenBank/DDBJ whole genome shotgun (WGS) entry which is preliminary data.</text>
</comment>
<proteinExistence type="predicted"/>
<name>A0AAD9JK33_9ANNE</name>
<comment type="catalytic activity">
    <reaction evidence="2">
        <text>L-threonyl-[protein] + ATP = O-phospho-L-threonyl-[protein] + ADP + H(+)</text>
        <dbReference type="Rhea" id="RHEA:46608"/>
        <dbReference type="Rhea" id="RHEA-COMP:11060"/>
        <dbReference type="Rhea" id="RHEA-COMP:11605"/>
        <dbReference type="ChEBI" id="CHEBI:15378"/>
        <dbReference type="ChEBI" id="CHEBI:30013"/>
        <dbReference type="ChEBI" id="CHEBI:30616"/>
        <dbReference type="ChEBI" id="CHEBI:61977"/>
        <dbReference type="ChEBI" id="CHEBI:456216"/>
        <dbReference type="EC" id="2.7.11.1"/>
    </reaction>
</comment>
<protein>
    <recommendedName>
        <fullName evidence="6">Protein kinase domain-containing protein</fullName>
    </recommendedName>
</protein>
<keyword evidence="4" id="KW-0547">Nucleotide-binding</keyword>
<dbReference type="SUPFAM" id="SSF56112">
    <property type="entry name" value="Protein kinase-like (PK-like)"/>
    <property type="match status" value="1"/>
</dbReference>
<evidence type="ECO:0000259" key="6">
    <source>
        <dbReference type="PROSITE" id="PS50011"/>
    </source>
</evidence>
<dbReference type="GO" id="GO:0031032">
    <property type="term" value="P:actomyosin structure organization"/>
    <property type="evidence" value="ECO:0007669"/>
    <property type="project" value="TreeGrafter"/>
</dbReference>
<evidence type="ECO:0000256" key="4">
    <source>
        <dbReference type="PROSITE-ProRule" id="PRU10141"/>
    </source>
</evidence>
<keyword evidence="1" id="KW-0597">Phosphoprotein</keyword>
<dbReference type="GO" id="GO:0005737">
    <property type="term" value="C:cytoplasm"/>
    <property type="evidence" value="ECO:0007669"/>
    <property type="project" value="TreeGrafter"/>
</dbReference>
<dbReference type="AlphaFoldDB" id="A0AAD9JK33"/>
<dbReference type="InterPro" id="IPR011009">
    <property type="entry name" value="Kinase-like_dom_sf"/>
</dbReference>
<keyword evidence="8" id="KW-1185">Reference proteome</keyword>
<evidence type="ECO:0000256" key="1">
    <source>
        <dbReference type="ARBA" id="ARBA00022553"/>
    </source>
</evidence>
<dbReference type="Proteomes" id="UP001208570">
    <property type="component" value="Unassembled WGS sequence"/>
</dbReference>
<dbReference type="PANTHER" id="PTHR22988">
    <property type="entry name" value="MYOTONIC DYSTROPHY S/T KINASE-RELATED"/>
    <property type="match status" value="1"/>
</dbReference>
<evidence type="ECO:0000256" key="2">
    <source>
        <dbReference type="ARBA" id="ARBA00047899"/>
    </source>
</evidence>
<feature type="region of interest" description="Disordered" evidence="5">
    <location>
        <begin position="1"/>
        <end position="30"/>
    </location>
</feature>
<gene>
    <name evidence="7" type="ORF">LSH36_281g08017</name>
</gene>
<dbReference type="CDD" id="cd21780">
    <property type="entry name" value="MobB_Trc-like"/>
    <property type="match status" value="1"/>
</dbReference>
<dbReference type="GO" id="GO:0005524">
    <property type="term" value="F:ATP binding"/>
    <property type="evidence" value="ECO:0007669"/>
    <property type="project" value="UniProtKB-UniRule"/>
</dbReference>
<dbReference type="PANTHER" id="PTHR22988:SF71">
    <property type="entry name" value="CITRON RHO-INTERACTING KINASE"/>
    <property type="match status" value="1"/>
</dbReference>
<dbReference type="InterPro" id="IPR050839">
    <property type="entry name" value="Rho-assoc_Ser/Thr_Kinase"/>
</dbReference>